<reference evidence="1" key="1">
    <citation type="submission" date="2022-12" db="EMBL/GenBank/DDBJ databases">
        <authorList>
            <person name="Brejova B."/>
        </authorList>
    </citation>
    <scope>NUCLEOTIDE SEQUENCE</scope>
</reference>
<dbReference type="OrthoDB" id="4025276at2759"/>
<sequence length="144" mass="14577">MSTSSIPNTLLLDTSISSIHTPTVTPSLTDLHIATIVHNNIGETDVNLDAASSVSGILTDSGDSQNDIGSFATSSDVKTLTLSSLSSSSSAGRGGNGGLDSASATNENYGNGVLSLNPLNKIDYKSLKFGLVLGGLCLGSIFSL</sequence>
<dbReference type="Proteomes" id="UP001152885">
    <property type="component" value="Unassembled WGS sequence"/>
</dbReference>
<protein>
    <submittedName>
        <fullName evidence="1">Uncharacterized protein</fullName>
    </submittedName>
</protein>
<dbReference type="AlphaFoldDB" id="A0A9W4XET1"/>
<dbReference type="EMBL" id="CANTUO010000005">
    <property type="protein sequence ID" value="CAI5759738.1"/>
    <property type="molecule type" value="Genomic_DNA"/>
</dbReference>
<gene>
    <name evidence="1" type="ORF">CANVERA_P4249</name>
</gene>
<proteinExistence type="predicted"/>
<evidence type="ECO:0000313" key="1">
    <source>
        <dbReference type="EMBL" id="CAI5759738.1"/>
    </source>
</evidence>
<organism evidence="1 2">
    <name type="scientific">Candida verbasci</name>
    <dbReference type="NCBI Taxonomy" id="1227364"/>
    <lineage>
        <taxon>Eukaryota</taxon>
        <taxon>Fungi</taxon>
        <taxon>Dikarya</taxon>
        <taxon>Ascomycota</taxon>
        <taxon>Saccharomycotina</taxon>
        <taxon>Pichiomycetes</taxon>
        <taxon>Debaryomycetaceae</taxon>
        <taxon>Candida/Lodderomyces clade</taxon>
        <taxon>Candida</taxon>
    </lineage>
</organism>
<accession>A0A9W4XET1</accession>
<evidence type="ECO:0000313" key="2">
    <source>
        <dbReference type="Proteomes" id="UP001152885"/>
    </source>
</evidence>
<name>A0A9W4XET1_9ASCO</name>
<comment type="caution">
    <text evidence="1">The sequence shown here is derived from an EMBL/GenBank/DDBJ whole genome shotgun (WGS) entry which is preliminary data.</text>
</comment>
<keyword evidence="2" id="KW-1185">Reference proteome</keyword>